<evidence type="ECO:0000313" key="3">
    <source>
        <dbReference type="Proteomes" id="UP000282957"/>
    </source>
</evidence>
<feature type="region of interest" description="Disordered" evidence="1">
    <location>
        <begin position="34"/>
        <end position="54"/>
    </location>
</feature>
<evidence type="ECO:0000256" key="1">
    <source>
        <dbReference type="SAM" id="MobiDB-lite"/>
    </source>
</evidence>
<reference evidence="2 3" key="1">
    <citation type="submission" date="2019-01" db="EMBL/GenBank/DDBJ databases">
        <authorList>
            <person name="Chen W.-M."/>
        </authorList>
    </citation>
    <scope>NUCLEOTIDE SEQUENCE [LARGE SCALE GENOMIC DNA]</scope>
    <source>
        <strain evidence="2 3">CCP-6</strain>
    </source>
</reference>
<evidence type="ECO:0000313" key="2">
    <source>
        <dbReference type="EMBL" id="RVT95736.1"/>
    </source>
</evidence>
<name>A0A437MDQ6_9PROT</name>
<proteinExistence type="predicted"/>
<dbReference type="RefSeq" id="WP_127788597.1">
    <property type="nucleotide sequence ID" value="NZ_SACL01000005.1"/>
</dbReference>
<keyword evidence="3" id="KW-1185">Reference proteome</keyword>
<organism evidence="2 3">
    <name type="scientific">Rhodovarius crocodyli</name>
    <dbReference type="NCBI Taxonomy" id="1979269"/>
    <lineage>
        <taxon>Bacteria</taxon>
        <taxon>Pseudomonadati</taxon>
        <taxon>Pseudomonadota</taxon>
        <taxon>Alphaproteobacteria</taxon>
        <taxon>Acetobacterales</taxon>
        <taxon>Roseomonadaceae</taxon>
        <taxon>Rhodovarius</taxon>
    </lineage>
</organism>
<sequence length="81" mass="8749">MMNATQIKDHMKIVGSCGNPVGTVDHVEGDKLKLTRDSDPHGQGHHHTLPLSSVKAVENGQVVLSMNSGEAKRTLSAQQRH</sequence>
<comment type="caution">
    <text evidence="2">The sequence shown here is derived from an EMBL/GenBank/DDBJ whole genome shotgun (WGS) entry which is preliminary data.</text>
</comment>
<dbReference type="EMBL" id="SACL01000005">
    <property type="protein sequence ID" value="RVT95736.1"/>
    <property type="molecule type" value="Genomic_DNA"/>
</dbReference>
<dbReference type="Pfam" id="PF09939">
    <property type="entry name" value="DUF2171"/>
    <property type="match status" value="1"/>
</dbReference>
<dbReference type="InterPro" id="IPR018684">
    <property type="entry name" value="DUF2171"/>
</dbReference>
<gene>
    <name evidence="2" type="ORF">EOD42_16220</name>
</gene>
<accession>A0A437MDQ6</accession>
<protein>
    <submittedName>
        <fullName evidence="2">DUF2171 domain-containing protein</fullName>
    </submittedName>
</protein>
<dbReference type="OrthoDB" id="9803697at2"/>
<dbReference type="Proteomes" id="UP000282957">
    <property type="component" value="Unassembled WGS sequence"/>
</dbReference>
<dbReference type="AlphaFoldDB" id="A0A437MDQ6"/>